<dbReference type="SUPFAM" id="SSF81383">
    <property type="entry name" value="F-box domain"/>
    <property type="match status" value="1"/>
</dbReference>
<dbReference type="SUPFAM" id="SSF52047">
    <property type="entry name" value="RNI-like"/>
    <property type="match status" value="1"/>
</dbReference>
<name>V4LTP7_EUTSA</name>
<protein>
    <recommendedName>
        <fullName evidence="1">FBD domain-containing protein</fullName>
    </recommendedName>
</protein>
<dbReference type="OMA" id="NEMPNIA"/>
<feature type="domain" description="FBD" evidence="1">
    <location>
        <begin position="323"/>
        <end position="394"/>
    </location>
</feature>
<dbReference type="Pfam" id="PF00646">
    <property type="entry name" value="F-box"/>
    <property type="match status" value="1"/>
</dbReference>
<dbReference type="Proteomes" id="UP000030689">
    <property type="component" value="Unassembled WGS sequence"/>
</dbReference>
<proteinExistence type="predicted"/>
<gene>
    <name evidence="2" type="ORF">EUTSA_v10028200mg</name>
</gene>
<dbReference type="Pfam" id="PF24758">
    <property type="entry name" value="LRR_At5g56370"/>
    <property type="match status" value="1"/>
</dbReference>
<organism evidence="2 3">
    <name type="scientific">Eutrema salsugineum</name>
    <name type="common">Saltwater cress</name>
    <name type="synonym">Sisymbrium salsugineum</name>
    <dbReference type="NCBI Taxonomy" id="72664"/>
    <lineage>
        <taxon>Eukaryota</taxon>
        <taxon>Viridiplantae</taxon>
        <taxon>Streptophyta</taxon>
        <taxon>Embryophyta</taxon>
        <taxon>Tracheophyta</taxon>
        <taxon>Spermatophyta</taxon>
        <taxon>Magnoliopsida</taxon>
        <taxon>eudicotyledons</taxon>
        <taxon>Gunneridae</taxon>
        <taxon>Pentapetalae</taxon>
        <taxon>rosids</taxon>
        <taxon>malvids</taxon>
        <taxon>Brassicales</taxon>
        <taxon>Brassicaceae</taxon>
        <taxon>Eutremeae</taxon>
        <taxon>Eutrema</taxon>
    </lineage>
</organism>
<dbReference type="Pfam" id="PF08387">
    <property type="entry name" value="FBD"/>
    <property type="match status" value="1"/>
</dbReference>
<dbReference type="InterPro" id="IPR032675">
    <property type="entry name" value="LRR_dom_sf"/>
</dbReference>
<dbReference type="PANTHER" id="PTHR31900:SF34">
    <property type="entry name" value="EMB|CAB62440.1-RELATED"/>
    <property type="match status" value="1"/>
</dbReference>
<dbReference type="Gene3D" id="1.20.1280.50">
    <property type="match status" value="1"/>
</dbReference>
<dbReference type="SMART" id="SM00579">
    <property type="entry name" value="FBD"/>
    <property type="match status" value="1"/>
</dbReference>
<evidence type="ECO:0000313" key="2">
    <source>
        <dbReference type="EMBL" id="ESQ47184.1"/>
    </source>
</evidence>
<dbReference type="InterPro" id="IPR001810">
    <property type="entry name" value="F-box_dom"/>
</dbReference>
<dbReference type="STRING" id="72664.V4LTP7"/>
<dbReference type="InterPro" id="IPR036047">
    <property type="entry name" value="F-box-like_dom_sf"/>
</dbReference>
<dbReference type="InterPro" id="IPR006566">
    <property type="entry name" value="FBD"/>
</dbReference>
<accession>V4LTP7</accession>
<dbReference type="AlphaFoldDB" id="V4LTP7"/>
<dbReference type="InterPro" id="IPR050232">
    <property type="entry name" value="FBL13/AtMIF1-like"/>
</dbReference>
<dbReference type="KEGG" id="eus:EUTSA_v10028200mg"/>
<dbReference type="InterPro" id="IPR055411">
    <property type="entry name" value="LRR_FXL15/At3g58940/PEG3-like"/>
</dbReference>
<sequence length="394" mass="45258">MDRISELPDDLLLRVLSLLPDAKDVVSTMVLSKRWQFLWMSVPRLVYDDSYQNIEYGKFSRFVDRSLIVHETPVIETLHFKLGKTCSAEDLKVWIRAANKCSVRDLIIEFYCPSKEPPVIVPRILYTGCTKMLVKLRLNNVILVNFSSPVSFPSLKTLSLILVKYPDDQFVSDLLSNCHVLEELDVERCLHDNVTVFDVRVPSLKGLVFYSPQNRDSDDEDGYVINAPSLEYLALSVEDGFCIIENEMPNIAKAYLDDLYPGGTVFHRLVHLSLCTCEPEWLNLLMCMLRDSPKLRALSLEQYYDLLAHQTRPLWNEPSSVPECVLSSLETLEWVGYEGTKEEKEVVGFMLRNGSCLKKVTISSNSNDRDKKFEMMKELTLFIRRSPTCQLAFD</sequence>
<reference evidence="2 3" key="1">
    <citation type="journal article" date="2013" name="Front. Plant Sci.">
        <title>The Reference Genome of the Halophytic Plant Eutrema salsugineum.</title>
        <authorList>
            <person name="Yang R."/>
            <person name="Jarvis D.E."/>
            <person name="Chen H."/>
            <person name="Beilstein M.A."/>
            <person name="Grimwood J."/>
            <person name="Jenkins J."/>
            <person name="Shu S."/>
            <person name="Prochnik S."/>
            <person name="Xin M."/>
            <person name="Ma C."/>
            <person name="Schmutz J."/>
            <person name="Wing R.A."/>
            <person name="Mitchell-Olds T."/>
            <person name="Schumaker K.S."/>
            <person name="Wang X."/>
        </authorList>
    </citation>
    <scope>NUCLEOTIDE SEQUENCE [LARGE SCALE GENOMIC DNA]</scope>
</reference>
<evidence type="ECO:0000259" key="1">
    <source>
        <dbReference type="SMART" id="SM00579"/>
    </source>
</evidence>
<dbReference type="Gramene" id="ESQ47184">
    <property type="protein sequence ID" value="ESQ47184"/>
    <property type="gene ID" value="EUTSA_v10028200mg"/>
</dbReference>
<evidence type="ECO:0000313" key="3">
    <source>
        <dbReference type="Proteomes" id="UP000030689"/>
    </source>
</evidence>
<dbReference type="Gene3D" id="3.80.10.10">
    <property type="entry name" value="Ribonuclease Inhibitor"/>
    <property type="match status" value="1"/>
</dbReference>
<keyword evidence="3" id="KW-1185">Reference proteome</keyword>
<dbReference type="PANTHER" id="PTHR31900">
    <property type="entry name" value="F-BOX/RNI SUPERFAMILY PROTEIN-RELATED"/>
    <property type="match status" value="1"/>
</dbReference>
<dbReference type="EMBL" id="KI517416">
    <property type="protein sequence ID" value="ESQ47184.1"/>
    <property type="molecule type" value="Genomic_DNA"/>
</dbReference>